<accession>A0A7F8QCJ7</accession>
<gene>
    <name evidence="2" type="primary">LOC115938611</name>
</gene>
<evidence type="ECO:0000313" key="2">
    <source>
        <dbReference type="RefSeq" id="XP_030878346.1"/>
    </source>
</evidence>
<name>A0A7F8QCJ7_LEPWE</name>
<dbReference type="SUPFAM" id="SSF50447">
    <property type="entry name" value="Translation proteins"/>
    <property type="match status" value="1"/>
</dbReference>
<dbReference type="InterPro" id="IPR009000">
    <property type="entry name" value="Transl_B-barrel_sf"/>
</dbReference>
<reference evidence="2" key="1">
    <citation type="submission" date="2025-08" db="UniProtKB">
        <authorList>
            <consortium name="RefSeq"/>
        </authorList>
    </citation>
    <scope>IDENTIFICATION</scope>
    <source>
        <tissue evidence="2">Liver</tissue>
    </source>
</reference>
<dbReference type="GO" id="GO:0001514">
    <property type="term" value="P:selenocysteine incorporation"/>
    <property type="evidence" value="ECO:0007669"/>
    <property type="project" value="TreeGrafter"/>
</dbReference>
<dbReference type="PANTHER" id="PTHR43721">
    <property type="entry name" value="ELONGATION FACTOR TU-RELATED"/>
    <property type="match status" value="1"/>
</dbReference>
<protein>
    <submittedName>
        <fullName evidence="2">Selenocysteine-specific elongation factor-like</fullName>
    </submittedName>
</protein>
<dbReference type="Proteomes" id="UP000245341">
    <property type="component" value="Unplaced"/>
</dbReference>
<dbReference type="GeneID" id="115938611"/>
<dbReference type="OrthoDB" id="9678903at2759"/>
<dbReference type="KEGG" id="lww:115938611"/>
<dbReference type="AlphaFoldDB" id="A0A7F8QCJ7"/>
<dbReference type="Gene3D" id="2.40.30.10">
    <property type="entry name" value="Translation factors"/>
    <property type="match status" value="1"/>
</dbReference>
<evidence type="ECO:0000313" key="1">
    <source>
        <dbReference type="Proteomes" id="UP000245341"/>
    </source>
</evidence>
<proteinExistence type="predicted"/>
<dbReference type="GO" id="GO:0003746">
    <property type="term" value="F:translation elongation factor activity"/>
    <property type="evidence" value="ECO:0007669"/>
    <property type="project" value="TreeGrafter"/>
</dbReference>
<organism evidence="1 2">
    <name type="scientific">Leptonychotes weddellii</name>
    <name type="common">Weddell seal</name>
    <name type="synonym">Otaria weddellii</name>
    <dbReference type="NCBI Taxonomy" id="9713"/>
    <lineage>
        <taxon>Eukaryota</taxon>
        <taxon>Metazoa</taxon>
        <taxon>Chordata</taxon>
        <taxon>Craniata</taxon>
        <taxon>Vertebrata</taxon>
        <taxon>Euteleostomi</taxon>
        <taxon>Mammalia</taxon>
        <taxon>Eutheria</taxon>
        <taxon>Laurasiatheria</taxon>
        <taxon>Carnivora</taxon>
        <taxon>Caniformia</taxon>
        <taxon>Pinnipedia</taxon>
        <taxon>Phocidae</taxon>
        <taxon>Monachinae</taxon>
        <taxon>Lobodontini</taxon>
        <taxon>Leptonychotes</taxon>
    </lineage>
</organism>
<dbReference type="PANTHER" id="PTHR43721:SF11">
    <property type="entry name" value="SELENOCYSTEINE-SPECIFIC ELONGATION FACTOR"/>
    <property type="match status" value="1"/>
</dbReference>
<keyword evidence="1" id="KW-1185">Reference proteome</keyword>
<dbReference type="RefSeq" id="XP_030878346.1">
    <property type="nucleotide sequence ID" value="XM_031022486.1"/>
</dbReference>
<dbReference type="InterPro" id="IPR050055">
    <property type="entry name" value="EF-Tu_GTPase"/>
</dbReference>
<sequence length="119" mass="13000">MSELIELLTSQISIPTRDPSGPLLMSVDHCFSIKGQGTVMTGTILSGSISLGDSVEIPALKVQNPQDRPARWRSREELQFKSEGCWLAEFLLLPRRAGVIREESPDQGGPITRKASPIA</sequence>